<comment type="caution">
    <text evidence="9">The sequence shown here is derived from an EMBL/GenBank/DDBJ whole genome shotgun (WGS) entry which is preliminary data.</text>
</comment>
<feature type="transmembrane region" description="Helical" evidence="8">
    <location>
        <begin position="213"/>
        <end position="239"/>
    </location>
</feature>
<evidence type="ECO:0000313" key="10">
    <source>
        <dbReference type="Proteomes" id="UP000440578"/>
    </source>
</evidence>
<evidence type="ECO:0000256" key="5">
    <source>
        <dbReference type="ARBA" id="ARBA00022989"/>
    </source>
</evidence>
<keyword evidence="5 8" id="KW-1133">Transmembrane helix</keyword>
<feature type="compositionally biased region" description="Polar residues" evidence="7">
    <location>
        <begin position="94"/>
        <end position="106"/>
    </location>
</feature>
<evidence type="ECO:0000256" key="7">
    <source>
        <dbReference type="SAM" id="MobiDB-lite"/>
    </source>
</evidence>
<sequence>MSYGGELSGRRRYSALVWTAQEQLRPTAPPEPDLPARFPVVWAGLWRDRPGQFPVSRLGFEPEGYRVLSPSPSKQLKMAREATGRAELGFVTNGLHQESGGTNGTSAGARRELEDAEPVVRKTLDPNRYATKKTIAQGMLDVALLTANASQLRYVLQVGEEHEFYTLMVTLISLSIILQVLIGVLSLSLNLLRDCRMDREDYARSANGINYTTLAFVFVITTTNVLISAFDCLQAITNVVLSRLDARDTTRTRLLAREYLNHLTLALALFTVCMDAIRTGFGLDVQPTRRVILVGVLLMVLGALDINDESPTQMAADIINDVTVIMVFIITLLNVIIASFGIETTHRLFVTASPAPEAV</sequence>
<keyword evidence="10" id="KW-1185">Reference proteome</keyword>
<dbReference type="GO" id="GO:0016020">
    <property type="term" value="C:membrane"/>
    <property type="evidence" value="ECO:0007669"/>
    <property type="project" value="UniProtKB-SubCell"/>
</dbReference>
<dbReference type="Pfam" id="PF04923">
    <property type="entry name" value="Ninjurin"/>
    <property type="match status" value="2"/>
</dbReference>
<evidence type="ECO:0000256" key="3">
    <source>
        <dbReference type="ARBA" id="ARBA00022692"/>
    </source>
</evidence>
<dbReference type="OrthoDB" id="6114058at2759"/>
<proteinExistence type="inferred from homology"/>
<comment type="subcellular location">
    <subcellularLocation>
        <location evidence="1">Membrane</location>
        <topology evidence="1">Multi-pass membrane protein</topology>
    </subcellularLocation>
</comment>
<name>A0A6A4VS77_AMPAM</name>
<evidence type="ECO:0000256" key="2">
    <source>
        <dbReference type="ARBA" id="ARBA00008141"/>
    </source>
</evidence>
<feature type="transmembrane region" description="Helical" evidence="8">
    <location>
        <begin position="164"/>
        <end position="192"/>
    </location>
</feature>
<keyword evidence="3 8" id="KW-0812">Transmembrane</keyword>
<reference evidence="9 10" key="1">
    <citation type="submission" date="2019-07" db="EMBL/GenBank/DDBJ databases">
        <title>Draft genome assembly of a fouling barnacle, Amphibalanus amphitrite (Darwin, 1854): The first reference genome for Thecostraca.</title>
        <authorList>
            <person name="Kim W."/>
        </authorList>
    </citation>
    <scope>NUCLEOTIDE SEQUENCE [LARGE SCALE GENOMIC DNA]</scope>
    <source>
        <strain evidence="9">SNU_AA5</strain>
        <tissue evidence="9">Soma without cirri and trophi</tissue>
    </source>
</reference>
<organism evidence="9 10">
    <name type="scientific">Amphibalanus amphitrite</name>
    <name type="common">Striped barnacle</name>
    <name type="synonym">Balanus amphitrite</name>
    <dbReference type="NCBI Taxonomy" id="1232801"/>
    <lineage>
        <taxon>Eukaryota</taxon>
        <taxon>Metazoa</taxon>
        <taxon>Ecdysozoa</taxon>
        <taxon>Arthropoda</taxon>
        <taxon>Crustacea</taxon>
        <taxon>Multicrustacea</taxon>
        <taxon>Cirripedia</taxon>
        <taxon>Thoracica</taxon>
        <taxon>Thoracicalcarea</taxon>
        <taxon>Balanomorpha</taxon>
        <taxon>Balanoidea</taxon>
        <taxon>Balanidae</taxon>
        <taxon>Amphibalaninae</taxon>
        <taxon>Amphibalanus</taxon>
    </lineage>
</organism>
<dbReference type="EMBL" id="VIIS01001789">
    <property type="protein sequence ID" value="KAF0292878.1"/>
    <property type="molecule type" value="Genomic_DNA"/>
</dbReference>
<accession>A0A6A4VS77</accession>
<dbReference type="GO" id="GO:0042246">
    <property type="term" value="P:tissue regeneration"/>
    <property type="evidence" value="ECO:0007669"/>
    <property type="project" value="InterPro"/>
</dbReference>
<gene>
    <name evidence="9" type="primary">Ninj1_0</name>
    <name evidence="9" type="ORF">FJT64_009189</name>
</gene>
<evidence type="ECO:0000256" key="6">
    <source>
        <dbReference type="ARBA" id="ARBA00023136"/>
    </source>
</evidence>
<evidence type="ECO:0000256" key="8">
    <source>
        <dbReference type="SAM" id="Phobius"/>
    </source>
</evidence>
<dbReference type="Proteomes" id="UP000440578">
    <property type="component" value="Unassembled WGS sequence"/>
</dbReference>
<comment type="similarity">
    <text evidence="2">Belongs to the ninjurin family.</text>
</comment>
<feature type="transmembrane region" description="Helical" evidence="8">
    <location>
        <begin position="259"/>
        <end position="277"/>
    </location>
</feature>
<feature type="transmembrane region" description="Helical" evidence="8">
    <location>
        <begin position="318"/>
        <end position="342"/>
    </location>
</feature>
<evidence type="ECO:0000256" key="1">
    <source>
        <dbReference type="ARBA" id="ARBA00004141"/>
    </source>
</evidence>
<evidence type="ECO:0000256" key="4">
    <source>
        <dbReference type="ARBA" id="ARBA00022889"/>
    </source>
</evidence>
<dbReference type="PANTHER" id="PTHR12316">
    <property type="entry name" value="NINJURIN-RELATED"/>
    <property type="match status" value="1"/>
</dbReference>
<dbReference type="AlphaFoldDB" id="A0A6A4VS77"/>
<keyword evidence="6 8" id="KW-0472">Membrane</keyword>
<dbReference type="GO" id="GO:0007155">
    <property type="term" value="P:cell adhesion"/>
    <property type="evidence" value="ECO:0007669"/>
    <property type="project" value="UniProtKB-KW"/>
</dbReference>
<dbReference type="InterPro" id="IPR007007">
    <property type="entry name" value="Ninjurin"/>
</dbReference>
<protein>
    <submittedName>
        <fullName evidence="9">Ninjurin-1</fullName>
    </submittedName>
</protein>
<keyword evidence="4" id="KW-0130">Cell adhesion</keyword>
<dbReference type="PANTHER" id="PTHR12316:SF17">
    <property type="entry name" value="NINJURIN C, ISOFORM D"/>
    <property type="match status" value="1"/>
</dbReference>
<feature type="transmembrane region" description="Helical" evidence="8">
    <location>
        <begin position="289"/>
        <end position="306"/>
    </location>
</feature>
<feature type="region of interest" description="Disordered" evidence="7">
    <location>
        <begin position="94"/>
        <end position="114"/>
    </location>
</feature>
<evidence type="ECO:0000313" key="9">
    <source>
        <dbReference type="EMBL" id="KAF0292878.1"/>
    </source>
</evidence>